<organism evidence="1 2">
    <name type="scientific">Rhipicephalus microplus</name>
    <name type="common">Cattle tick</name>
    <name type="synonym">Boophilus microplus</name>
    <dbReference type="NCBI Taxonomy" id="6941"/>
    <lineage>
        <taxon>Eukaryota</taxon>
        <taxon>Metazoa</taxon>
        <taxon>Ecdysozoa</taxon>
        <taxon>Arthropoda</taxon>
        <taxon>Chelicerata</taxon>
        <taxon>Arachnida</taxon>
        <taxon>Acari</taxon>
        <taxon>Parasitiformes</taxon>
        <taxon>Ixodida</taxon>
        <taxon>Ixodoidea</taxon>
        <taxon>Ixodidae</taxon>
        <taxon>Rhipicephalinae</taxon>
        <taxon>Rhipicephalus</taxon>
        <taxon>Boophilus</taxon>
    </lineage>
</organism>
<sequence>MRSPWSHCGLLSQLLSPASCPFNLTETPGCSYRPEFRAYAARGTQLGLDGSAAAARIIPALLDEKKACLARSASSKTAEVVALNLAADQLAQLLPPLAVVFSDSRTTLLNLAKSENDPSIEQCLTRTFTATNFVHSFDVARQIIALHVWALCPDPRTAAGNPVSRLPSTGIGLRARAFLLRFRTRCSRTAHRLYRQSGSGSPLLVQCPADETVGHILCQFPGYAMIHRRLFNAYTQLVLPYVKPQQPLFPRANVGTLRRALHVLLDFFGEANVSTRL</sequence>
<dbReference type="AlphaFoldDB" id="A0A9J6EXW1"/>
<dbReference type="VEuPathDB" id="VectorBase:LOC119161854"/>
<evidence type="ECO:0000313" key="1">
    <source>
        <dbReference type="EMBL" id="KAH8039005.1"/>
    </source>
</evidence>
<reference evidence="1" key="2">
    <citation type="submission" date="2021-09" db="EMBL/GenBank/DDBJ databases">
        <authorList>
            <person name="Jia N."/>
            <person name="Wang J."/>
            <person name="Shi W."/>
            <person name="Du L."/>
            <person name="Sun Y."/>
            <person name="Zhan W."/>
            <person name="Jiang J."/>
            <person name="Wang Q."/>
            <person name="Zhang B."/>
            <person name="Ji P."/>
            <person name="Sakyi L.B."/>
            <person name="Cui X."/>
            <person name="Yuan T."/>
            <person name="Jiang B."/>
            <person name="Yang W."/>
            <person name="Lam T.T.-Y."/>
            <person name="Chang Q."/>
            <person name="Ding S."/>
            <person name="Wang X."/>
            <person name="Zhu J."/>
            <person name="Ruan X."/>
            <person name="Zhao L."/>
            <person name="Wei J."/>
            <person name="Que T."/>
            <person name="Du C."/>
            <person name="Cheng J."/>
            <person name="Dai P."/>
            <person name="Han X."/>
            <person name="Huang E."/>
            <person name="Gao Y."/>
            <person name="Liu J."/>
            <person name="Shao H."/>
            <person name="Ye R."/>
            <person name="Li L."/>
            <person name="Wei W."/>
            <person name="Wang X."/>
            <person name="Wang C."/>
            <person name="Huo Q."/>
            <person name="Li W."/>
            <person name="Guo W."/>
            <person name="Chen H."/>
            <person name="Chen S."/>
            <person name="Zhou L."/>
            <person name="Zhou L."/>
            <person name="Ni X."/>
            <person name="Tian J."/>
            <person name="Zhou Y."/>
            <person name="Sheng Y."/>
            <person name="Liu T."/>
            <person name="Pan Y."/>
            <person name="Xia L."/>
            <person name="Li J."/>
            <person name="Zhao F."/>
            <person name="Cao W."/>
        </authorList>
    </citation>
    <scope>NUCLEOTIDE SEQUENCE</scope>
    <source>
        <strain evidence="1">Rmic-2018</strain>
        <tissue evidence="1">Larvae</tissue>
    </source>
</reference>
<dbReference type="Proteomes" id="UP000821866">
    <property type="component" value="Chromosome 1"/>
</dbReference>
<evidence type="ECO:0008006" key="3">
    <source>
        <dbReference type="Google" id="ProtNLM"/>
    </source>
</evidence>
<protein>
    <recommendedName>
        <fullName evidence="3">Tick transposon</fullName>
    </recommendedName>
</protein>
<proteinExistence type="predicted"/>
<reference evidence="1" key="1">
    <citation type="journal article" date="2020" name="Cell">
        <title>Large-Scale Comparative Analyses of Tick Genomes Elucidate Their Genetic Diversity and Vector Capacities.</title>
        <authorList>
            <consortium name="Tick Genome and Microbiome Consortium (TIGMIC)"/>
            <person name="Jia N."/>
            <person name="Wang J."/>
            <person name="Shi W."/>
            <person name="Du L."/>
            <person name="Sun Y."/>
            <person name="Zhan W."/>
            <person name="Jiang J.F."/>
            <person name="Wang Q."/>
            <person name="Zhang B."/>
            <person name="Ji P."/>
            <person name="Bell-Sakyi L."/>
            <person name="Cui X.M."/>
            <person name="Yuan T.T."/>
            <person name="Jiang B.G."/>
            <person name="Yang W.F."/>
            <person name="Lam T.T."/>
            <person name="Chang Q.C."/>
            <person name="Ding S.J."/>
            <person name="Wang X.J."/>
            <person name="Zhu J.G."/>
            <person name="Ruan X.D."/>
            <person name="Zhao L."/>
            <person name="Wei J.T."/>
            <person name="Ye R.Z."/>
            <person name="Que T.C."/>
            <person name="Du C.H."/>
            <person name="Zhou Y.H."/>
            <person name="Cheng J.X."/>
            <person name="Dai P.F."/>
            <person name="Guo W.B."/>
            <person name="Han X.H."/>
            <person name="Huang E.J."/>
            <person name="Li L.F."/>
            <person name="Wei W."/>
            <person name="Gao Y.C."/>
            <person name="Liu J.Z."/>
            <person name="Shao H.Z."/>
            <person name="Wang X."/>
            <person name="Wang C.C."/>
            <person name="Yang T.C."/>
            <person name="Huo Q.B."/>
            <person name="Li W."/>
            <person name="Chen H.Y."/>
            <person name="Chen S.E."/>
            <person name="Zhou L.G."/>
            <person name="Ni X.B."/>
            <person name="Tian J.H."/>
            <person name="Sheng Y."/>
            <person name="Liu T."/>
            <person name="Pan Y.S."/>
            <person name="Xia L.Y."/>
            <person name="Li J."/>
            <person name="Zhao F."/>
            <person name="Cao W.C."/>
        </authorList>
    </citation>
    <scope>NUCLEOTIDE SEQUENCE</scope>
    <source>
        <strain evidence="1">Rmic-2018</strain>
    </source>
</reference>
<comment type="caution">
    <text evidence="1">The sequence shown here is derived from an EMBL/GenBank/DDBJ whole genome shotgun (WGS) entry which is preliminary data.</text>
</comment>
<name>A0A9J6EXW1_RHIMP</name>
<dbReference type="EMBL" id="JABSTU010000001">
    <property type="protein sequence ID" value="KAH8039005.1"/>
    <property type="molecule type" value="Genomic_DNA"/>
</dbReference>
<accession>A0A9J6EXW1</accession>
<keyword evidence="2" id="KW-1185">Reference proteome</keyword>
<evidence type="ECO:0000313" key="2">
    <source>
        <dbReference type="Proteomes" id="UP000821866"/>
    </source>
</evidence>
<gene>
    <name evidence="1" type="ORF">HPB51_004825</name>
</gene>